<keyword evidence="1" id="KW-0812">Transmembrane</keyword>
<feature type="transmembrane region" description="Helical" evidence="1">
    <location>
        <begin position="164"/>
        <end position="183"/>
    </location>
</feature>
<feature type="transmembrane region" description="Helical" evidence="1">
    <location>
        <begin position="117"/>
        <end position="143"/>
    </location>
</feature>
<proteinExistence type="predicted"/>
<dbReference type="Pfam" id="PF20108">
    <property type="entry name" value="DUF6498"/>
    <property type="match status" value="1"/>
</dbReference>
<accession>A0A170PSS6</accession>
<evidence type="ECO:0000313" key="2">
    <source>
        <dbReference type="EMBL" id="CUS55466.1"/>
    </source>
</evidence>
<dbReference type="AlphaFoldDB" id="A0A170PSS6"/>
<reference evidence="2" key="1">
    <citation type="submission" date="2015-10" db="EMBL/GenBank/DDBJ databases">
        <authorList>
            <person name="Gilbert D.G."/>
        </authorList>
    </citation>
    <scope>NUCLEOTIDE SEQUENCE</scope>
</reference>
<protein>
    <submittedName>
        <fullName evidence="2">Uncharacterized protein</fullName>
    </submittedName>
</protein>
<feature type="transmembrane region" description="Helical" evidence="1">
    <location>
        <begin position="189"/>
        <end position="209"/>
    </location>
</feature>
<feature type="transmembrane region" description="Helical" evidence="1">
    <location>
        <begin position="45"/>
        <end position="64"/>
    </location>
</feature>
<feature type="transmembrane region" description="Helical" evidence="1">
    <location>
        <begin position="20"/>
        <end position="39"/>
    </location>
</feature>
<keyword evidence="1" id="KW-1133">Transmembrane helix</keyword>
<dbReference type="InterPro" id="IPR045466">
    <property type="entry name" value="DUF6498"/>
</dbReference>
<gene>
    <name evidence="2" type="ORF">MGWOODY_Hyp1713</name>
</gene>
<organism evidence="2">
    <name type="scientific">hydrothermal vent metagenome</name>
    <dbReference type="NCBI Taxonomy" id="652676"/>
    <lineage>
        <taxon>unclassified sequences</taxon>
        <taxon>metagenomes</taxon>
        <taxon>ecological metagenomes</taxon>
    </lineage>
</organism>
<sequence length="229" mass="25099">MKSFLAPDLIARTYRDPIAVAVLLVDLLPILAVLVFGWGATPLVALYWLENLVIGMFTVLRMVATLAGNIVNLFTVLFIVPFFTLHYGMFCFGHGVFIQALATSGSTTGSSGMPGLVYWALSSGQGMVWFVAAIIAINLVIYFTDFLMKGEFRETQPIVEMFAPYGRIVTLHVAIILGAVFAIATNEPLLGVVFLIFLRVVFGVIVSAMRQRKLDRASHALMKEFPSTA</sequence>
<name>A0A170PSS6_9ZZZZ</name>
<dbReference type="EMBL" id="CZQD01000001">
    <property type="protein sequence ID" value="CUS55466.1"/>
    <property type="molecule type" value="Genomic_DNA"/>
</dbReference>
<evidence type="ECO:0000256" key="1">
    <source>
        <dbReference type="SAM" id="Phobius"/>
    </source>
</evidence>
<feature type="transmembrane region" description="Helical" evidence="1">
    <location>
        <begin position="71"/>
        <end position="97"/>
    </location>
</feature>
<keyword evidence="1" id="KW-0472">Membrane</keyword>